<dbReference type="InterPro" id="IPR001709">
    <property type="entry name" value="Flavoprot_Pyr_Nucl_cyt_Rdtase"/>
</dbReference>
<dbReference type="Proteomes" id="UP000199391">
    <property type="component" value="Unassembled WGS sequence"/>
</dbReference>
<sequence>MSNLFNAEVLSVHHWTDRLFSFTVTRDPGFRYQSGQFAMIGLEVDGRPLLRAYSMVSPHYEPTLEFLSIKVPDGPLTSRLQSIQRGDTILVGRKASGTLLLQNLLPGKRLYLLGTGTGLAPFMSIVQDPDVYEMFDKVILVHGCRQVRELAYQERLSKDLHQHEWLGEQVARQLAYFPTVTREPFRNQGRIPSLITSEAFFEELGVPAPDLDCDRFMLCGSPAMLKETQAVLDGAGFSEGNMSQPGHYVIERAFVDK</sequence>
<dbReference type="InterPro" id="IPR033892">
    <property type="entry name" value="FNR_bac"/>
</dbReference>
<proteinExistence type="inferred from homology"/>
<dbReference type="InterPro" id="IPR051930">
    <property type="entry name" value="FNR_type-1"/>
</dbReference>
<evidence type="ECO:0000313" key="11">
    <source>
        <dbReference type="EMBL" id="SFU74638.1"/>
    </source>
</evidence>
<dbReference type="InterPro" id="IPR017938">
    <property type="entry name" value="Riboflavin_synthase-like_b-brl"/>
</dbReference>
<dbReference type="GO" id="GO:0000166">
    <property type="term" value="F:nucleotide binding"/>
    <property type="evidence" value="ECO:0007669"/>
    <property type="project" value="UniProtKB-KW"/>
</dbReference>
<dbReference type="GO" id="GO:0042167">
    <property type="term" value="P:heme catabolic process"/>
    <property type="evidence" value="ECO:0007669"/>
    <property type="project" value="TreeGrafter"/>
</dbReference>
<dbReference type="Gene3D" id="3.40.50.80">
    <property type="entry name" value="Nucleotide-binding domain of ferredoxin-NADP reductase (FNR) module"/>
    <property type="match status" value="1"/>
</dbReference>
<dbReference type="InterPro" id="IPR039261">
    <property type="entry name" value="FNR_nucleotide-bd"/>
</dbReference>
<evidence type="ECO:0000256" key="1">
    <source>
        <dbReference type="ARBA" id="ARBA00001974"/>
    </source>
</evidence>
<evidence type="ECO:0000256" key="8">
    <source>
        <dbReference type="ARBA" id="ARBA00023002"/>
    </source>
</evidence>
<keyword evidence="7" id="KW-0521">NADP</keyword>
<comment type="cofactor">
    <cofactor evidence="1">
        <name>FAD</name>
        <dbReference type="ChEBI" id="CHEBI:57692"/>
    </cofactor>
</comment>
<dbReference type="OrthoDB" id="9784483at2"/>
<keyword evidence="8" id="KW-0560">Oxidoreductase</keyword>
<dbReference type="AlphaFoldDB" id="A0A1I7IP01"/>
<evidence type="ECO:0000256" key="6">
    <source>
        <dbReference type="ARBA" id="ARBA00022827"/>
    </source>
</evidence>
<gene>
    <name evidence="11" type="ORF">SAMN05216552_1008183</name>
</gene>
<comment type="similarity">
    <text evidence="2">Belongs to the ferredoxin--NADP reductase type 1 family.</text>
</comment>
<evidence type="ECO:0000256" key="5">
    <source>
        <dbReference type="ARBA" id="ARBA00022741"/>
    </source>
</evidence>
<evidence type="ECO:0000313" key="12">
    <source>
        <dbReference type="Proteomes" id="UP000199391"/>
    </source>
</evidence>
<evidence type="ECO:0000256" key="9">
    <source>
        <dbReference type="ARBA" id="ARBA00047776"/>
    </source>
</evidence>
<evidence type="ECO:0000256" key="2">
    <source>
        <dbReference type="ARBA" id="ARBA00008312"/>
    </source>
</evidence>
<dbReference type="CDD" id="cd06195">
    <property type="entry name" value="FNR1"/>
    <property type="match status" value="1"/>
</dbReference>
<dbReference type="InterPro" id="IPR017927">
    <property type="entry name" value="FAD-bd_FR_type"/>
</dbReference>
<evidence type="ECO:0000256" key="4">
    <source>
        <dbReference type="ARBA" id="ARBA00022630"/>
    </source>
</evidence>
<protein>
    <recommendedName>
        <fullName evidence="3">ferredoxin--NADP(+) reductase</fullName>
        <ecNumber evidence="3">1.18.1.2</ecNumber>
    </recommendedName>
</protein>
<evidence type="ECO:0000256" key="7">
    <source>
        <dbReference type="ARBA" id="ARBA00022857"/>
    </source>
</evidence>
<evidence type="ECO:0000256" key="3">
    <source>
        <dbReference type="ARBA" id="ARBA00013223"/>
    </source>
</evidence>
<accession>A0A1I7IP01</accession>
<dbReference type="SUPFAM" id="SSF63380">
    <property type="entry name" value="Riboflavin synthase domain-like"/>
    <property type="match status" value="1"/>
</dbReference>
<dbReference type="EMBL" id="FPBO01000008">
    <property type="protein sequence ID" value="SFU74638.1"/>
    <property type="molecule type" value="Genomic_DNA"/>
</dbReference>
<reference evidence="12" key="1">
    <citation type="submission" date="2016-10" db="EMBL/GenBank/DDBJ databases">
        <authorList>
            <person name="Varghese N."/>
            <person name="Submissions S."/>
        </authorList>
    </citation>
    <scope>NUCLEOTIDE SEQUENCE [LARGE SCALE GENOMIC DNA]</scope>
    <source>
        <strain evidence="12">CGMCC 1.11014</strain>
    </source>
</reference>
<dbReference type="RefSeq" id="WP_093555646.1">
    <property type="nucleotide sequence ID" value="NZ_FPBO01000008.1"/>
</dbReference>
<keyword evidence="12" id="KW-1185">Reference proteome</keyword>
<name>A0A1I7IP01_9BURK</name>
<dbReference type="GO" id="GO:0034599">
    <property type="term" value="P:cellular response to oxidative stress"/>
    <property type="evidence" value="ECO:0007669"/>
    <property type="project" value="TreeGrafter"/>
</dbReference>
<dbReference type="SUPFAM" id="SSF52343">
    <property type="entry name" value="Ferredoxin reductase-like, C-terminal NADP-linked domain"/>
    <property type="match status" value="1"/>
</dbReference>
<dbReference type="Pfam" id="PF00970">
    <property type="entry name" value="FAD_binding_6"/>
    <property type="match status" value="1"/>
</dbReference>
<dbReference type="STRING" id="1035707.SAMN05216552_1008183"/>
<organism evidence="11 12">
    <name type="scientific">Pseudoduganella namucuonensis</name>
    <dbReference type="NCBI Taxonomy" id="1035707"/>
    <lineage>
        <taxon>Bacteria</taxon>
        <taxon>Pseudomonadati</taxon>
        <taxon>Pseudomonadota</taxon>
        <taxon>Betaproteobacteria</taxon>
        <taxon>Burkholderiales</taxon>
        <taxon>Oxalobacteraceae</taxon>
        <taxon>Telluria group</taxon>
        <taxon>Pseudoduganella</taxon>
    </lineage>
</organism>
<evidence type="ECO:0000259" key="10">
    <source>
        <dbReference type="PROSITE" id="PS51384"/>
    </source>
</evidence>
<feature type="domain" description="FAD-binding FR-type" evidence="10">
    <location>
        <begin position="2"/>
        <end position="102"/>
    </location>
</feature>
<keyword evidence="5" id="KW-0547">Nucleotide-binding</keyword>
<dbReference type="GO" id="GO:0004324">
    <property type="term" value="F:ferredoxin-NADP+ reductase activity"/>
    <property type="evidence" value="ECO:0007669"/>
    <property type="project" value="UniProtKB-EC"/>
</dbReference>
<dbReference type="Gene3D" id="2.40.30.10">
    <property type="entry name" value="Translation factors"/>
    <property type="match status" value="1"/>
</dbReference>
<dbReference type="PANTHER" id="PTHR47878">
    <property type="entry name" value="OXIDOREDUCTASE FAD/NAD(P)-BINDING DOMAIN PROTEIN"/>
    <property type="match status" value="1"/>
</dbReference>
<dbReference type="PANTHER" id="PTHR47878:SF1">
    <property type="entry name" value="FLAVODOXIN_FERREDOXIN--NADP REDUCTASE"/>
    <property type="match status" value="1"/>
</dbReference>
<dbReference type="PROSITE" id="PS51384">
    <property type="entry name" value="FAD_FR"/>
    <property type="match status" value="1"/>
</dbReference>
<keyword evidence="6" id="KW-0274">FAD</keyword>
<comment type="catalytic activity">
    <reaction evidence="9">
        <text>2 reduced [2Fe-2S]-[ferredoxin] + NADP(+) + H(+) = 2 oxidized [2Fe-2S]-[ferredoxin] + NADPH</text>
        <dbReference type="Rhea" id="RHEA:20125"/>
        <dbReference type="Rhea" id="RHEA-COMP:10000"/>
        <dbReference type="Rhea" id="RHEA-COMP:10001"/>
        <dbReference type="ChEBI" id="CHEBI:15378"/>
        <dbReference type="ChEBI" id="CHEBI:33737"/>
        <dbReference type="ChEBI" id="CHEBI:33738"/>
        <dbReference type="ChEBI" id="CHEBI:57783"/>
        <dbReference type="ChEBI" id="CHEBI:58349"/>
        <dbReference type="EC" id="1.18.1.2"/>
    </reaction>
</comment>
<dbReference type="Pfam" id="PF00175">
    <property type="entry name" value="NAD_binding_1"/>
    <property type="match status" value="1"/>
</dbReference>
<dbReference type="EC" id="1.18.1.2" evidence="3"/>
<dbReference type="InterPro" id="IPR001433">
    <property type="entry name" value="OxRdtase_FAD/NAD-bd"/>
</dbReference>
<dbReference type="InterPro" id="IPR008333">
    <property type="entry name" value="Cbr1-like_FAD-bd_dom"/>
</dbReference>
<keyword evidence="4" id="KW-0285">Flavoprotein</keyword>
<dbReference type="PRINTS" id="PR00371">
    <property type="entry name" value="FPNCR"/>
</dbReference>